<comment type="caution">
    <text evidence="1">The sequence shown here is derived from an EMBL/GenBank/DDBJ whole genome shotgun (WGS) entry which is preliminary data.</text>
</comment>
<organism evidence="1 2">
    <name type="scientific">Brachionus calyciflorus</name>
    <dbReference type="NCBI Taxonomy" id="104777"/>
    <lineage>
        <taxon>Eukaryota</taxon>
        <taxon>Metazoa</taxon>
        <taxon>Spiralia</taxon>
        <taxon>Gnathifera</taxon>
        <taxon>Rotifera</taxon>
        <taxon>Eurotatoria</taxon>
        <taxon>Monogononta</taxon>
        <taxon>Pseudotrocha</taxon>
        <taxon>Ploima</taxon>
        <taxon>Brachionidae</taxon>
        <taxon>Brachionus</taxon>
    </lineage>
</organism>
<proteinExistence type="predicted"/>
<protein>
    <submittedName>
        <fullName evidence="1">Uncharacterized protein</fullName>
    </submittedName>
</protein>
<dbReference type="OrthoDB" id="10056483at2759"/>
<reference evidence="1" key="1">
    <citation type="submission" date="2021-02" db="EMBL/GenBank/DDBJ databases">
        <authorList>
            <person name="Nowell W R."/>
        </authorList>
    </citation>
    <scope>NUCLEOTIDE SEQUENCE</scope>
    <source>
        <strain evidence="1">Ploen Becks lab</strain>
    </source>
</reference>
<dbReference type="AlphaFoldDB" id="A0A814RYJ2"/>
<dbReference type="EMBL" id="CAJNOC010010422">
    <property type="protein sequence ID" value="CAF1139688.1"/>
    <property type="molecule type" value="Genomic_DNA"/>
</dbReference>
<evidence type="ECO:0000313" key="1">
    <source>
        <dbReference type="EMBL" id="CAF1139688.1"/>
    </source>
</evidence>
<dbReference type="PANTHER" id="PTHR33332">
    <property type="entry name" value="REVERSE TRANSCRIPTASE DOMAIN-CONTAINING PROTEIN"/>
    <property type="match status" value="1"/>
</dbReference>
<sequence>METSEEKDLGVFVTNDLKWNRQCSSAAAKENRVLGQISNSFLCLEEETLRLFYTGLIRPHLEYAISLWNPFTKININLIEKLREERPN</sequence>
<keyword evidence="2" id="KW-1185">Reference proteome</keyword>
<dbReference type="Proteomes" id="UP000663879">
    <property type="component" value="Unassembled WGS sequence"/>
</dbReference>
<gene>
    <name evidence="1" type="ORF">OXX778_LOCUS22844</name>
</gene>
<accession>A0A814RYJ2</accession>
<evidence type="ECO:0000313" key="2">
    <source>
        <dbReference type="Proteomes" id="UP000663879"/>
    </source>
</evidence>
<name>A0A814RYJ2_9BILA</name>